<accession>A0A4R5YIS4</accession>
<comment type="caution">
    <text evidence="1">The sequence shown here is derived from an EMBL/GenBank/DDBJ whole genome shotgun (WGS) entry which is preliminary data.</text>
</comment>
<reference evidence="1 2" key="1">
    <citation type="submission" date="2019-03" db="EMBL/GenBank/DDBJ databases">
        <title>Genome Sequencing and Assembly of Various Microbes Isolated from Partially Reclaimed Soil and Acid Mine Drainage (AMD) Site.</title>
        <authorList>
            <person name="Steinbock B."/>
            <person name="Bechtold R."/>
            <person name="Sevigny J.L."/>
            <person name="Thomas D."/>
            <person name="Cuthill L.R."/>
            <person name="Aveiro Johannsen E.J."/>
            <person name="Thomas K."/>
            <person name="Ghosh A."/>
        </authorList>
    </citation>
    <scope>NUCLEOTIDE SEQUENCE [LARGE SCALE GENOMIC DNA]</scope>
    <source>
        <strain evidence="1 2">F-B2</strain>
    </source>
</reference>
<protein>
    <submittedName>
        <fullName evidence="1">Uncharacterized protein</fullName>
    </submittedName>
</protein>
<evidence type="ECO:0000313" key="1">
    <source>
        <dbReference type="EMBL" id="TDL45235.1"/>
    </source>
</evidence>
<dbReference type="AlphaFoldDB" id="A0A4R5YIS4"/>
<sequence length="140" mass="14707">MSTHVLAFLVLCAFAVAGLDTPPVGISNDLVRSGTIALTTLAIPVSAGVLARLRTSPDPEEPTVFQSVATPVHVRAVDVRIVLAATTLTLIATGISSSTPLGHSGPDHALHIPAPDHRAYQFPDHPYELSPEWMNSDGRG</sequence>
<name>A0A4R5YIS4_9MICO</name>
<proteinExistence type="predicted"/>
<dbReference type="Proteomes" id="UP000295633">
    <property type="component" value="Unassembled WGS sequence"/>
</dbReference>
<gene>
    <name evidence="1" type="ORF">E2R54_01830</name>
</gene>
<evidence type="ECO:0000313" key="2">
    <source>
        <dbReference type="Proteomes" id="UP000295633"/>
    </source>
</evidence>
<dbReference type="EMBL" id="SMZX01000001">
    <property type="protein sequence ID" value="TDL45235.1"/>
    <property type="molecule type" value="Genomic_DNA"/>
</dbReference>
<organism evidence="1 2">
    <name type="scientific">Microbacterium oleivorans</name>
    <dbReference type="NCBI Taxonomy" id="273677"/>
    <lineage>
        <taxon>Bacteria</taxon>
        <taxon>Bacillati</taxon>
        <taxon>Actinomycetota</taxon>
        <taxon>Actinomycetes</taxon>
        <taxon>Micrococcales</taxon>
        <taxon>Microbacteriaceae</taxon>
        <taxon>Microbacterium</taxon>
    </lineage>
</organism>